<dbReference type="Proteomes" id="UP000624041">
    <property type="component" value="Unassembled WGS sequence"/>
</dbReference>
<reference evidence="2" key="2">
    <citation type="submission" date="2020-09" db="EMBL/GenBank/DDBJ databases">
        <authorList>
            <person name="Sun Q."/>
            <person name="Ohkuma M."/>
        </authorList>
    </citation>
    <scope>NUCLEOTIDE SEQUENCE</scope>
    <source>
        <strain evidence="2">JCM 17251</strain>
    </source>
</reference>
<evidence type="ECO:0000313" key="3">
    <source>
        <dbReference type="Proteomes" id="UP000624041"/>
    </source>
</evidence>
<keyword evidence="3" id="KW-1185">Reference proteome</keyword>
<evidence type="ECO:0000256" key="1">
    <source>
        <dbReference type="HAMAP-Rule" id="MF_01526"/>
    </source>
</evidence>
<dbReference type="InterPro" id="IPR010368">
    <property type="entry name" value="Com_YlbF"/>
</dbReference>
<comment type="similarity">
    <text evidence="1">Belongs to the UPF0342 family.</text>
</comment>
<name>A0A918D349_9BACI</name>
<dbReference type="Pfam" id="PF06133">
    <property type="entry name" value="Com_YlbF"/>
    <property type="match status" value="1"/>
</dbReference>
<dbReference type="SUPFAM" id="SSF158622">
    <property type="entry name" value="YheA/YmcA-like"/>
    <property type="match status" value="1"/>
</dbReference>
<sequence>MSNIYDHAYHLEKAIRESTDFQNLKSAYEAVMNDPESKQMFESFRDTQLNLQEKQMQGLDITDEEVEKARNVVELVQDNPTIAKLMEEEQRLNVIIGDISSIITKPLEEVYGFNQDEQ</sequence>
<dbReference type="Gene3D" id="1.20.1500.10">
    <property type="entry name" value="YheA/YmcA-like"/>
    <property type="match status" value="1"/>
</dbReference>
<accession>A0A918D349</accession>
<proteinExistence type="inferred from homology"/>
<dbReference type="HAMAP" id="MF_01526">
    <property type="entry name" value="UPF0342"/>
    <property type="match status" value="1"/>
</dbReference>
<dbReference type="EMBL" id="BMOS01000017">
    <property type="protein sequence ID" value="GGN60688.1"/>
    <property type="molecule type" value="Genomic_DNA"/>
</dbReference>
<dbReference type="InterPro" id="IPR023378">
    <property type="entry name" value="YheA/YmcA-like_dom_sf"/>
</dbReference>
<dbReference type="AlphaFoldDB" id="A0A918D349"/>
<gene>
    <name evidence="2" type="ORF">GCM10007971_24900</name>
</gene>
<reference evidence="2" key="1">
    <citation type="journal article" date="2014" name="Int. J. Syst. Evol. Microbiol.">
        <title>Complete genome sequence of Corynebacterium casei LMG S-19264T (=DSM 44701T), isolated from a smear-ripened cheese.</title>
        <authorList>
            <consortium name="US DOE Joint Genome Institute (JGI-PGF)"/>
            <person name="Walter F."/>
            <person name="Albersmeier A."/>
            <person name="Kalinowski J."/>
            <person name="Ruckert C."/>
        </authorList>
    </citation>
    <scope>NUCLEOTIDE SEQUENCE</scope>
    <source>
        <strain evidence="2">JCM 17251</strain>
    </source>
</reference>
<dbReference type="RefSeq" id="WP_188857836.1">
    <property type="nucleotide sequence ID" value="NZ_BMOS01000017.1"/>
</dbReference>
<evidence type="ECO:0000313" key="2">
    <source>
        <dbReference type="EMBL" id="GGN60688.1"/>
    </source>
</evidence>
<comment type="caution">
    <text evidence="2">The sequence shown here is derived from an EMBL/GenBank/DDBJ whole genome shotgun (WGS) entry which is preliminary data.</text>
</comment>
<organism evidence="2 3">
    <name type="scientific">Oceanobacillus indicireducens</name>
    <dbReference type="NCBI Taxonomy" id="1004261"/>
    <lineage>
        <taxon>Bacteria</taxon>
        <taxon>Bacillati</taxon>
        <taxon>Bacillota</taxon>
        <taxon>Bacilli</taxon>
        <taxon>Bacillales</taxon>
        <taxon>Bacillaceae</taxon>
        <taxon>Oceanobacillus</taxon>
    </lineage>
</organism>
<protein>
    <recommendedName>
        <fullName evidence="1">UPF0342 protein GCM10007971_24900</fullName>
    </recommendedName>
</protein>